<dbReference type="InterPro" id="IPR013736">
    <property type="entry name" value="Xaa-Pro_dipept_C"/>
</dbReference>
<reference evidence="4 5" key="1">
    <citation type="submission" date="2019-03" db="EMBL/GenBank/DDBJ databases">
        <title>Genomic Encyclopedia of Type Strains, Phase IV (KMG-IV): sequencing the most valuable type-strain genomes for metagenomic binning, comparative biology and taxonomic classification.</title>
        <authorList>
            <person name="Goeker M."/>
        </authorList>
    </citation>
    <scope>NUCLEOTIDE SEQUENCE [LARGE SCALE GENOMIC DNA]</scope>
    <source>
        <strain evidence="4 5">DSM 9035</strain>
    </source>
</reference>
<dbReference type="Gene3D" id="3.40.50.1820">
    <property type="entry name" value="alpha/beta hydrolase"/>
    <property type="match status" value="1"/>
</dbReference>
<dbReference type="SUPFAM" id="SSF49785">
    <property type="entry name" value="Galactose-binding domain-like"/>
    <property type="match status" value="1"/>
</dbReference>
<dbReference type="Pfam" id="PF08530">
    <property type="entry name" value="PepX_C"/>
    <property type="match status" value="1"/>
</dbReference>
<organism evidence="4 5">
    <name type="scientific">Aquabacter spiritensis</name>
    <dbReference type="NCBI Taxonomy" id="933073"/>
    <lineage>
        <taxon>Bacteria</taxon>
        <taxon>Pseudomonadati</taxon>
        <taxon>Pseudomonadota</taxon>
        <taxon>Alphaproteobacteria</taxon>
        <taxon>Hyphomicrobiales</taxon>
        <taxon>Xanthobacteraceae</taxon>
        <taxon>Aquabacter</taxon>
    </lineage>
</organism>
<dbReference type="InterPro" id="IPR008979">
    <property type="entry name" value="Galactose-bd-like_sf"/>
</dbReference>
<accession>A0A4R3LR69</accession>
<sequence>MSDDQHKIEVRDGMRVEWDAPIPMPDGIVLRADIFRPLDDAKYPVILHYGPYAKGLHFEDGYKSAWTRMIASFPEVLEGTTSAYQSWELCDPEKWVPDGYVCLRIDSRGAGRSPGFLDPFGPQETQDLHDCIEWAGVQPWSNGKVGVSGISYYAVNQWLVAPTQPKHLAALCIWEGYSDFYREQLRSGGILNEFMGNWYERQVISMQHGQGERSKKSRVTGEHVGGPETLSEEELKANRIDLLGEMRGKRLIDKFHEDRSPSDFSKIVTPLLSSGNWGGVGLHTRGNFEGYLKAGTKQKWLEVHGDTHFSHFYSNYGLALQKKFLGYFLKGEDTGWDKQPPVQLNIRHPGEKFVLRDEQEWPLARTEWTKFYLDPATMTLGTEKPAAATTLTYEAMGDGLYFSTPPLEAPMEITGPLAAKLFLSSQTEDADVFLAIRVYDPEGKEVVFIGSNDPRTPVGLGWLRASQRKLDPEQSLPYRPWHTHDEVWPLEPGEPVELDVEIWPTCLVIPAGYRLALNIRGKDYEYDGTPADLPYNSYKMYGVGPFTHNDPVDRPMEIYGGTYTLHFGDGETYLMLPVIPMA</sequence>
<dbReference type="EMBL" id="SMAI01000021">
    <property type="protein sequence ID" value="TCT00607.1"/>
    <property type="molecule type" value="Genomic_DNA"/>
</dbReference>
<dbReference type="RefSeq" id="WP_207916166.1">
    <property type="nucleotide sequence ID" value="NZ_SMAI01000021.1"/>
</dbReference>
<gene>
    <name evidence="4" type="ORF">EDC64_12127</name>
</gene>
<name>A0A4R3LR69_9HYPH</name>
<dbReference type="AlphaFoldDB" id="A0A4R3LR69"/>
<evidence type="ECO:0000313" key="5">
    <source>
        <dbReference type="Proteomes" id="UP000294664"/>
    </source>
</evidence>
<dbReference type="Gene3D" id="1.10.3020.20">
    <property type="match status" value="1"/>
</dbReference>
<dbReference type="Proteomes" id="UP000294664">
    <property type="component" value="Unassembled WGS sequence"/>
</dbReference>
<dbReference type="SUPFAM" id="SSF53474">
    <property type="entry name" value="alpha/beta-Hydrolases"/>
    <property type="match status" value="1"/>
</dbReference>
<protein>
    <recommendedName>
        <fullName evidence="3">Xaa-Pro dipeptidyl-peptidase C-terminal domain-containing protein</fullName>
    </recommendedName>
</protein>
<dbReference type="PANTHER" id="PTHR43056">
    <property type="entry name" value="PEPTIDASE S9 PROLYL OLIGOPEPTIDASE"/>
    <property type="match status" value="1"/>
</dbReference>
<dbReference type="SMART" id="SM00939">
    <property type="entry name" value="PepX_C"/>
    <property type="match status" value="1"/>
</dbReference>
<keyword evidence="5" id="KW-1185">Reference proteome</keyword>
<evidence type="ECO:0000313" key="4">
    <source>
        <dbReference type="EMBL" id="TCT00607.1"/>
    </source>
</evidence>
<comment type="caution">
    <text evidence="4">The sequence shown here is derived from an EMBL/GenBank/DDBJ whole genome shotgun (WGS) entry which is preliminary data.</text>
</comment>
<evidence type="ECO:0000256" key="2">
    <source>
        <dbReference type="SAM" id="MobiDB-lite"/>
    </source>
</evidence>
<keyword evidence="1" id="KW-0378">Hydrolase</keyword>
<dbReference type="InterPro" id="IPR050585">
    <property type="entry name" value="Xaa-Pro_dipeptidyl-ppase/CocE"/>
</dbReference>
<dbReference type="Pfam" id="PF02129">
    <property type="entry name" value="Peptidase_S15"/>
    <property type="match status" value="1"/>
</dbReference>
<feature type="domain" description="Xaa-Pro dipeptidyl-peptidase C-terminal" evidence="3">
    <location>
        <begin position="322"/>
        <end position="576"/>
    </location>
</feature>
<dbReference type="InterPro" id="IPR000383">
    <property type="entry name" value="Xaa-Pro-like_dom"/>
</dbReference>
<dbReference type="PANTHER" id="PTHR43056:SF10">
    <property type="entry name" value="COCE_NOND FAMILY, PUTATIVE (AFU_ORTHOLOGUE AFUA_7G00600)-RELATED"/>
    <property type="match status" value="1"/>
</dbReference>
<evidence type="ECO:0000259" key="3">
    <source>
        <dbReference type="SMART" id="SM00939"/>
    </source>
</evidence>
<proteinExistence type="predicted"/>
<evidence type="ECO:0000256" key="1">
    <source>
        <dbReference type="ARBA" id="ARBA00022801"/>
    </source>
</evidence>
<dbReference type="NCBIfam" id="TIGR00976">
    <property type="entry name" value="CocE_NonD"/>
    <property type="match status" value="1"/>
</dbReference>
<dbReference type="InterPro" id="IPR029058">
    <property type="entry name" value="AB_hydrolase_fold"/>
</dbReference>
<dbReference type="GO" id="GO:0008239">
    <property type="term" value="F:dipeptidyl-peptidase activity"/>
    <property type="evidence" value="ECO:0007669"/>
    <property type="project" value="InterPro"/>
</dbReference>
<feature type="region of interest" description="Disordered" evidence="2">
    <location>
        <begin position="209"/>
        <end position="228"/>
    </location>
</feature>
<dbReference type="InterPro" id="IPR005674">
    <property type="entry name" value="CocE/Ser_esterase"/>
</dbReference>
<dbReference type="Gene3D" id="2.60.120.260">
    <property type="entry name" value="Galactose-binding domain-like"/>
    <property type="match status" value="1"/>
</dbReference>